<accession>A0A1T4Z1Z7</accession>
<reference evidence="4" key="1">
    <citation type="submission" date="2017-02" db="EMBL/GenBank/DDBJ databases">
        <authorList>
            <person name="Varghese N."/>
            <person name="Submissions S."/>
        </authorList>
    </citation>
    <scope>NUCLEOTIDE SEQUENCE [LARGE SCALE GENOMIC DNA]</scope>
    <source>
        <strain evidence="4">9H-4</strain>
    </source>
</reference>
<proteinExistence type="predicted"/>
<dbReference type="Proteomes" id="UP000191040">
    <property type="component" value="Chromosome I"/>
</dbReference>
<keyword evidence="2" id="KW-0472">Membrane</keyword>
<keyword evidence="2" id="KW-1133">Transmembrane helix</keyword>
<feature type="transmembrane region" description="Helical" evidence="2">
    <location>
        <begin position="12"/>
        <end position="35"/>
    </location>
</feature>
<keyword evidence="2" id="KW-0812">Transmembrane</keyword>
<evidence type="ECO:0000256" key="1">
    <source>
        <dbReference type="SAM" id="MobiDB-lite"/>
    </source>
</evidence>
<name>A0A1T4Z1Z7_9ACTN</name>
<feature type="region of interest" description="Disordered" evidence="1">
    <location>
        <begin position="108"/>
        <end position="129"/>
    </location>
</feature>
<dbReference type="STRING" id="1736691.SAMN06295964_1862"/>
<dbReference type="AlphaFoldDB" id="A0A1T4Z1Z7"/>
<evidence type="ECO:0000313" key="4">
    <source>
        <dbReference type="Proteomes" id="UP000191040"/>
    </source>
</evidence>
<gene>
    <name evidence="3" type="ORF">SAMN06295964_1862</name>
</gene>
<organism evidence="3 4">
    <name type="scientific">Aeromicrobium choanae</name>
    <dbReference type="NCBI Taxonomy" id="1736691"/>
    <lineage>
        <taxon>Bacteria</taxon>
        <taxon>Bacillati</taxon>
        <taxon>Actinomycetota</taxon>
        <taxon>Actinomycetes</taxon>
        <taxon>Propionibacteriales</taxon>
        <taxon>Nocardioidaceae</taxon>
        <taxon>Aeromicrobium</taxon>
    </lineage>
</organism>
<feature type="transmembrane region" description="Helical" evidence="2">
    <location>
        <begin position="87"/>
        <end position="104"/>
    </location>
</feature>
<dbReference type="RefSeq" id="WP_078699894.1">
    <property type="nucleotide sequence ID" value="NZ_LT796768.1"/>
</dbReference>
<evidence type="ECO:0000256" key="2">
    <source>
        <dbReference type="SAM" id="Phobius"/>
    </source>
</evidence>
<protein>
    <submittedName>
        <fullName evidence="3">Uncharacterized protein</fullName>
    </submittedName>
</protein>
<dbReference type="EMBL" id="LT796768">
    <property type="protein sequence ID" value="SKB07838.1"/>
    <property type="molecule type" value="Genomic_DNA"/>
</dbReference>
<sequence length="129" mass="13653">MEAEGRPRTLGAIARSWALGGCLLGMLVAWVVLMWPGETRWAIAVIGACGFLGLLLGDFEDALDGGLRASSTALLIGAAAAHELGHVGLATVVTGLAIAITLVPEEKVRDRRARRRMPPPEWPVTSSDR</sequence>
<evidence type="ECO:0000313" key="3">
    <source>
        <dbReference type="EMBL" id="SKB07838.1"/>
    </source>
</evidence>
<keyword evidence="4" id="KW-1185">Reference proteome</keyword>